<dbReference type="OrthoDB" id="2754196at2759"/>
<dbReference type="Gene3D" id="1.20.1280.50">
    <property type="match status" value="1"/>
</dbReference>
<accession>A0A4R0RGN0</accession>
<dbReference type="PROSITE" id="PS50181">
    <property type="entry name" value="FBOX"/>
    <property type="match status" value="1"/>
</dbReference>
<organism evidence="2 3">
    <name type="scientific">Steccherinum ochraceum</name>
    <dbReference type="NCBI Taxonomy" id="92696"/>
    <lineage>
        <taxon>Eukaryota</taxon>
        <taxon>Fungi</taxon>
        <taxon>Dikarya</taxon>
        <taxon>Basidiomycota</taxon>
        <taxon>Agaricomycotina</taxon>
        <taxon>Agaricomycetes</taxon>
        <taxon>Polyporales</taxon>
        <taxon>Steccherinaceae</taxon>
        <taxon>Steccherinum</taxon>
    </lineage>
</organism>
<gene>
    <name evidence="2" type="ORF">EIP91_012393</name>
</gene>
<evidence type="ECO:0000313" key="3">
    <source>
        <dbReference type="Proteomes" id="UP000292702"/>
    </source>
</evidence>
<dbReference type="InterPro" id="IPR036047">
    <property type="entry name" value="F-box-like_dom_sf"/>
</dbReference>
<dbReference type="InterPro" id="IPR001810">
    <property type="entry name" value="F-box_dom"/>
</dbReference>
<evidence type="ECO:0000259" key="1">
    <source>
        <dbReference type="PROSITE" id="PS50181"/>
    </source>
</evidence>
<protein>
    <recommendedName>
        <fullName evidence="1">F-box domain-containing protein</fullName>
    </recommendedName>
</protein>
<proteinExistence type="predicted"/>
<dbReference type="Pfam" id="PF12937">
    <property type="entry name" value="F-box-like"/>
    <property type="match status" value="1"/>
</dbReference>
<reference evidence="2 3" key="1">
    <citation type="submission" date="2018-11" db="EMBL/GenBank/DDBJ databases">
        <title>Genome assembly of Steccherinum ochraceum LE-BIN_3174, the white-rot fungus of the Steccherinaceae family (The Residual Polyporoid clade, Polyporales, Basidiomycota).</title>
        <authorList>
            <person name="Fedorova T.V."/>
            <person name="Glazunova O.A."/>
            <person name="Landesman E.O."/>
            <person name="Moiseenko K.V."/>
            <person name="Psurtseva N.V."/>
            <person name="Savinova O.S."/>
            <person name="Shakhova N.V."/>
            <person name="Tyazhelova T.V."/>
            <person name="Vasina D.V."/>
        </authorList>
    </citation>
    <scope>NUCLEOTIDE SEQUENCE [LARGE SCALE GENOMIC DNA]</scope>
    <source>
        <strain evidence="2 3">LE-BIN_3174</strain>
    </source>
</reference>
<sequence>MDAEGTDATQGLPQEQWTRLSKTQKTLESRLENLKAKRQHVYAEMNDLLLICRLPNNILSRIFIIAYKHHILPYTAVRLSHVCRSWRAAAIATPALWSSMLPHNTSLAKMCLARAGDLPLRLYLPDTNFKQYWKDGIILSFVAHVASRLAEIDLTLHPADLNTLSVFMTFHEGWEHLESLSLSVPEDLCISHELMIDFRPTPPKLRKLSFNGIIPMVRASGVFSNVRILELSMLEDLLEDLPPMEDFLAALQNFVGLEELRIYMGAFRPLEKGTKEYPKHDMLVHLDHLRYGELIFMEPINHAYLLAHLAIPATTHIYQEMYGGHPNGLLRCYPRDQSNLHFLHSMSKIRLTNGAVHGYHQDHIDTADACLSVLFNEEFSDKSARLSILNLRSAFKLSPVIELQIEIALSELRLVTAADWNKALSYFTSLRTLRYKHSGPLEDLPEYITPLFEALTVSIPGQLPVPTLCTLELANMLQSSLDTLDDRIRRCDDSRGATPGVGQMLPFEVVVNGNVWAAV</sequence>
<evidence type="ECO:0000313" key="2">
    <source>
        <dbReference type="EMBL" id="TCD67421.1"/>
    </source>
</evidence>
<name>A0A4R0RGN0_9APHY</name>
<feature type="domain" description="F-box" evidence="1">
    <location>
        <begin position="48"/>
        <end position="100"/>
    </location>
</feature>
<dbReference type="EMBL" id="RWJN01000098">
    <property type="protein sequence ID" value="TCD67421.1"/>
    <property type="molecule type" value="Genomic_DNA"/>
</dbReference>
<dbReference type="Proteomes" id="UP000292702">
    <property type="component" value="Unassembled WGS sequence"/>
</dbReference>
<comment type="caution">
    <text evidence="2">The sequence shown here is derived from an EMBL/GenBank/DDBJ whole genome shotgun (WGS) entry which is preliminary data.</text>
</comment>
<keyword evidence="3" id="KW-1185">Reference proteome</keyword>
<dbReference type="SUPFAM" id="SSF81383">
    <property type="entry name" value="F-box domain"/>
    <property type="match status" value="1"/>
</dbReference>
<dbReference type="AlphaFoldDB" id="A0A4R0RGN0"/>